<feature type="chain" id="PRO_5034032703" evidence="1">
    <location>
        <begin position="23"/>
        <end position="102"/>
    </location>
</feature>
<keyword evidence="3" id="KW-1185">Reference proteome</keyword>
<proteinExistence type="predicted"/>
<name>A0A8D2DE03_SCIVU</name>
<sequence length="102" mass="12103">FKNQTVFLLAAIALLCYQCSKFKENFCEHELRTCEAVEGESCMIRRYWSFPYSCNKCVHRYESSCMKNCRESREYTADGNKLTLCCDYYDFCNELKWPIAIP</sequence>
<feature type="signal peptide" evidence="1">
    <location>
        <begin position="1"/>
        <end position="22"/>
    </location>
</feature>
<dbReference type="Ensembl" id="ENSSVLT00005025998.1">
    <property type="protein sequence ID" value="ENSSVLP00005023382.1"/>
    <property type="gene ID" value="ENSSVLG00005018577.1"/>
</dbReference>
<keyword evidence="1" id="KW-0732">Signal</keyword>
<evidence type="ECO:0000256" key="1">
    <source>
        <dbReference type="SAM" id="SignalP"/>
    </source>
</evidence>
<dbReference type="AlphaFoldDB" id="A0A8D2DE03"/>
<dbReference type="OrthoDB" id="9610526at2759"/>
<reference evidence="2" key="2">
    <citation type="submission" date="2025-09" db="UniProtKB">
        <authorList>
            <consortium name="Ensembl"/>
        </authorList>
    </citation>
    <scope>IDENTIFICATION</scope>
</reference>
<dbReference type="GeneTree" id="ENSGT01150000287076"/>
<dbReference type="Proteomes" id="UP000694564">
    <property type="component" value="Chromosome 11"/>
</dbReference>
<organism evidence="2 3">
    <name type="scientific">Sciurus vulgaris</name>
    <name type="common">Eurasian red squirrel</name>
    <dbReference type="NCBI Taxonomy" id="55149"/>
    <lineage>
        <taxon>Eukaryota</taxon>
        <taxon>Metazoa</taxon>
        <taxon>Chordata</taxon>
        <taxon>Craniata</taxon>
        <taxon>Vertebrata</taxon>
        <taxon>Euteleostomi</taxon>
        <taxon>Mammalia</taxon>
        <taxon>Eutheria</taxon>
        <taxon>Euarchontoglires</taxon>
        <taxon>Glires</taxon>
        <taxon>Rodentia</taxon>
        <taxon>Sciuromorpha</taxon>
        <taxon>Sciuridae</taxon>
        <taxon>Sciurinae</taxon>
        <taxon>Sciurini</taxon>
        <taxon>Sciurus</taxon>
    </lineage>
</organism>
<protein>
    <submittedName>
        <fullName evidence="2">Uncharacterized protein</fullName>
    </submittedName>
</protein>
<evidence type="ECO:0000313" key="2">
    <source>
        <dbReference type="Ensembl" id="ENSSVLP00005023382.1"/>
    </source>
</evidence>
<accession>A0A8D2DE03</accession>
<reference evidence="2" key="1">
    <citation type="submission" date="2025-08" db="UniProtKB">
        <authorList>
            <consortium name="Ensembl"/>
        </authorList>
    </citation>
    <scope>IDENTIFICATION</scope>
</reference>
<evidence type="ECO:0000313" key="3">
    <source>
        <dbReference type="Proteomes" id="UP000694564"/>
    </source>
</evidence>